<dbReference type="KEGG" id="rdp:RD2015_3994"/>
<reference evidence="1 2" key="1">
    <citation type="submission" date="2015-12" db="EMBL/GenBank/DDBJ databases">
        <title>Complete genome of Roseateles depolymerans KCTC 42856.</title>
        <authorList>
            <person name="Kim K.M."/>
        </authorList>
    </citation>
    <scope>NUCLEOTIDE SEQUENCE [LARGE SCALE GENOMIC DNA]</scope>
    <source>
        <strain evidence="1 2">KCTC 42856</strain>
    </source>
</reference>
<dbReference type="GO" id="GO:0070063">
    <property type="term" value="F:RNA polymerase binding"/>
    <property type="evidence" value="ECO:0007669"/>
    <property type="project" value="InterPro"/>
</dbReference>
<dbReference type="GO" id="GO:0003677">
    <property type="term" value="F:DNA binding"/>
    <property type="evidence" value="ECO:0007669"/>
    <property type="project" value="InterPro"/>
</dbReference>
<dbReference type="InterPro" id="IPR023459">
    <property type="entry name" value="Tscrpt_elong_fac_GreA/B_fam"/>
</dbReference>
<dbReference type="EMBL" id="CP013729">
    <property type="protein sequence ID" value="ALV08443.1"/>
    <property type="molecule type" value="Genomic_DNA"/>
</dbReference>
<dbReference type="RefSeq" id="WP_058936409.1">
    <property type="nucleotide sequence ID" value="NZ_CP013729.1"/>
</dbReference>
<dbReference type="OrthoDB" id="5293337at2"/>
<organism evidence="1 2">
    <name type="scientific">Roseateles depolymerans</name>
    <dbReference type="NCBI Taxonomy" id="76731"/>
    <lineage>
        <taxon>Bacteria</taxon>
        <taxon>Pseudomonadati</taxon>
        <taxon>Pseudomonadota</taxon>
        <taxon>Betaproteobacteria</taxon>
        <taxon>Burkholderiales</taxon>
        <taxon>Sphaerotilaceae</taxon>
        <taxon>Roseateles</taxon>
    </lineage>
</organism>
<dbReference type="InterPro" id="IPR036953">
    <property type="entry name" value="GreA/GreB_C_sf"/>
</dbReference>
<dbReference type="Proteomes" id="UP000060699">
    <property type="component" value="Chromosome"/>
</dbReference>
<keyword evidence="1" id="KW-0251">Elongation factor</keyword>
<accession>A0A0U3N8E4</accession>
<keyword evidence="1" id="KW-0648">Protein biosynthesis</keyword>
<evidence type="ECO:0000313" key="2">
    <source>
        <dbReference type="Proteomes" id="UP000060699"/>
    </source>
</evidence>
<protein>
    <submittedName>
        <fullName evidence="1">Elongation factor GreAB</fullName>
    </submittedName>
</protein>
<dbReference type="GO" id="GO:0032784">
    <property type="term" value="P:regulation of DNA-templated transcription elongation"/>
    <property type="evidence" value="ECO:0007669"/>
    <property type="project" value="InterPro"/>
</dbReference>
<dbReference type="GO" id="GO:0003746">
    <property type="term" value="F:translation elongation factor activity"/>
    <property type="evidence" value="ECO:0007669"/>
    <property type="project" value="UniProtKB-KW"/>
</dbReference>
<gene>
    <name evidence="1" type="ORF">RD2015_3994</name>
</gene>
<dbReference type="PIRSF" id="PIRSF006092">
    <property type="entry name" value="GreA_GreB"/>
    <property type="match status" value="1"/>
</dbReference>
<dbReference type="STRING" id="76731.RD2015_3994"/>
<dbReference type="InterPro" id="IPR001437">
    <property type="entry name" value="Tscrpt_elong_fac_GreA/B_C"/>
</dbReference>
<proteinExistence type="predicted"/>
<sequence>MDKVLLQQLVLDRLADDLRHTEQAARVAHETATHEENIAENKYDTLGLEASYLATGQARRAEAIRQAMTQWRSFRPRAFEPGQDIQIGALVCLVDANDQQQLLFLGPDGGSMKLVSEGHEVQVISGDAPLGRALLGKSEGDEVSLQAGPGRRQWEVLWIH</sequence>
<dbReference type="AlphaFoldDB" id="A0A0U3N8E4"/>
<dbReference type="PATRIC" id="fig|76731.3.peg.4090"/>
<name>A0A0U3N8E4_9BURK</name>
<keyword evidence="2" id="KW-1185">Reference proteome</keyword>
<dbReference type="Gene3D" id="3.10.50.30">
    <property type="entry name" value="Transcription elongation factor, GreA/GreB, C-terminal domain"/>
    <property type="match status" value="1"/>
</dbReference>
<dbReference type="SUPFAM" id="SSF54534">
    <property type="entry name" value="FKBP-like"/>
    <property type="match status" value="1"/>
</dbReference>
<dbReference type="Pfam" id="PF01272">
    <property type="entry name" value="GreA_GreB"/>
    <property type="match status" value="1"/>
</dbReference>
<evidence type="ECO:0000313" key="1">
    <source>
        <dbReference type="EMBL" id="ALV08443.1"/>
    </source>
</evidence>